<gene>
    <name evidence="2" type="ORF">CDA63_14145</name>
</gene>
<name>A0A246FIQ9_9BACT</name>
<dbReference type="Proteomes" id="UP000197277">
    <property type="component" value="Unassembled WGS sequence"/>
</dbReference>
<dbReference type="InterPro" id="IPR000601">
    <property type="entry name" value="PKD_dom"/>
</dbReference>
<dbReference type="SUPFAM" id="SSF49299">
    <property type="entry name" value="PKD domain"/>
    <property type="match status" value="1"/>
</dbReference>
<dbReference type="CDD" id="cd00146">
    <property type="entry name" value="PKD"/>
    <property type="match status" value="1"/>
</dbReference>
<organism evidence="2 3">
    <name type="scientific">Hymenobacter amundsenii</name>
    <dbReference type="NCBI Taxonomy" id="2006685"/>
    <lineage>
        <taxon>Bacteria</taxon>
        <taxon>Pseudomonadati</taxon>
        <taxon>Bacteroidota</taxon>
        <taxon>Cytophagia</taxon>
        <taxon>Cytophagales</taxon>
        <taxon>Hymenobacteraceae</taxon>
        <taxon>Hymenobacter</taxon>
    </lineage>
</organism>
<evidence type="ECO:0000313" key="3">
    <source>
        <dbReference type="Proteomes" id="UP000197277"/>
    </source>
</evidence>
<reference evidence="2 3" key="1">
    <citation type="submission" date="2017-06" db="EMBL/GenBank/DDBJ databases">
        <title>Hymenobacter amundsenii sp. nov. isolated from regoliths in Antarctica.</title>
        <authorList>
            <person name="Sedlacek I."/>
            <person name="Kralova S."/>
            <person name="Pantucek R."/>
            <person name="Svec P."/>
            <person name="Holochova P."/>
            <person name="Stankova E."/>
            <person name="Vrbovska V."/>
            <person name="Busse H.-J."/>
        </authorList>
    </citation>
    <scope>NUCLEOTIDE SEQUENCE [LARGE SCALE GENOMIC DNA]</scope>
    <source>
        <strain evidence="2 3">CCM 8682</strain>
    </source>
</reference>
<dbReference type="Gene3D" id="2.60.40.10">
    <property type="entry name" value="Immunoglobulins"/>
    <property type="match status" value="1"/>
</dbReference>
<feature type="domain" description="PKD" evidence="1">
    <location>
        <begin position="51"/>
        <end position="106"/>
    </location>
</feature>
<dbReference type="InterPro" id="IPR022409">
    <property type="entry name" value="PKD/Chitinase_dom"/>
</dbReference>
<comment type="caution">
    <text evidence="2">The sequence shown here is derived from an EMBL/GenBank/DDBJ whole genome shotgun (WGS) entry which is preliminary data.</text>
</comment>
<dbReference type="InterPro" id="IPR013783">
    <property type="entry name" value="Ig-like_fold"/>
</dbReference>
<dbReference type="SMART" id="SM00089">
    <property type="entry name" value="PKD"/>
    <property type="match status" value="1"/>
</dbReference>
<proteinExistence type="predicted"/>
<keyword evidence="3" id="KW-1185">Reference proteome</keyword>
<dbReference type="OrthoDB" id="7443339at2"/>
<sequence length="234" mass="25886">MNTNRLLLAATVLLLSACESEPEVPTPVALVKAAFRLPAELEQAAAITFQNESQNATSYTWDFGDTTPADEAENPTHRYGQAGKYTVRLVAHGTASNDTIRKTIIIDNYKLSRLPVKFSGIYSSTKVGVFKHGLEPNAVYYSYPDTLVILTTSGNKIVWGKDTLAYAPGSLLFPDLPANNAFKFRKFHQKGLFYFTGLEQIIYFHSKGDSISAERNSILSHSTNSVRYKGVRLP</sequence>
<dbReference type="PROSITE" id="PS51257">
    <property type="entry name" value="PROKAR_LIPOPROTEIN"/>
    <property type="match status" value="1"/>
</dbReference>
<dbReference type="PROSITE" id="PS50093">
    <property type="entry name" value="PKD"/>
    <property type="match status" value="1"/>
</dbReference>
<evidence type="ECO:0000259" key="1">
    <source>
        <dbReference type="PROSITE" id="PS50093"/>
    </source>
</evidence>
<protein>
    <recommendedName>
        <fullName evidence="1">PKD domain-containing protein</fullName>
    </recommendedName>
</protein>
<evidence type="ECO:0000313" key="2">
    <source>
        <dbReference type="EMBL" id="OWP62426.1"/>
    </source>
</evidence>
<dbReference type="AlphaFoldDB" id="A0A246FIQ9"/>
<accession>A0A246FIQ9</accession>
<dbReference type="RefSeq" id="WP_088465110.1">
    <property type="nucleotide sequence ID" value="NZ_NIRR01000025.1"/>
</dbReference>
<dbReference type="InterPro" id="IPR035986">
    <property type="entry name" value="PKD_dom_sf"/>
</dbReference>
<dbReference type="Pfam" id="PF18911">
    <property type="entry name" value="PKD_4"/>
    <property type="match status" value="1"/>
</dbReference>
<dbReference type="EMBL" id="NIRR01000025">
    <property type="protein sequence ID" value="OWP62426.1"/>
    <property type="molecule type" value="Genomic_DNA"/>
</dbReference>